<name>A0A147HU58_9SPHN</name>
<accession>A0A147HU58</accession>
<sequence length="181" mass="19395">MHDPSSPATIPDRGGADKMADPGMAPDRIMFRPETPDDADIIAHAHAGHWRAPPGFALPAPMLAALLAQQHAMQERHIAATHPSAERQMIVANGVTVGRICLSRNSLPWKIVDFALIDSARGLGIGRAVLDSVTDQATRAAAAIVLDVAQNNVRALAFYRRAGFRLLSANSGTHFELGWNP</sequence>
<dbReference type="Gene3D" id="3.40.630.30">
    <property type="match status" value="1"/>
</dbReference>
<dbReference type="PATRIC" id="fig|33051.3.peg.144"/>
<evidence type="ECO:0000313" key="4">
    <source>
        <dbReference type="Proteomes" id="UP000072867"/>
    </source>
</evidence>
<dbReference type="InterPro" id="IPR016181">
    <property type="entry name" value="Acyl_CoA_acyltransferase"/>
</dbReference>
<evidence type="ECO:0000313" key="3">
    <source>
        <dbReference type="EMBL" id="KTT68443.1"/>
    </source>
</evidence>
<feature type="domain" description="N-acetyltransferase" evidence="2">
    <location>
        <begin position="29"/>
        <end position="181"/>
    </location>
</feature>
<evidence type="ECO:0000256" key="1">
    <source>
        <dbReference type="SAM" id="MobiDB-lite"/>
    </source>
</evidence>
<reference evidence="3 4" key="1">
    <citation type="journal article" date="2016" name="Front. Microbiol.">
        <title>Genomic Resource of Rice Seed Associated Bacteria.</title>
        <authorList>
            <person name="Midha S."/>
            <person name="Bansal K."/>
            <person name="Sharma S."/>
            <person name="Kumar N."/>
            <person name="Patil P.P."/>
            <person name="Chaudhry V."/>
            <person name="Patil P.B."/>
        </authorList>
    </citation>
    <scope>NUCLEOTIDE SEQUENCE [LARGE SCALE GENOMIC DNA]</scope>
    <source>
        <strain evidence="3 4">NS319</strain>
    </source>
</reference>
<feature type="region of interest" description="Disordered" evidence="1">
    <location>
        <begin position="1"/>
        <end position="26"/>
    </location>
</feature>
<dbReference type="RefSeq" id="WP_058734125.1">
    <property type="nucleotide sequence ID" value="NZ_LDTD01000102.1"/>
</dbReference>
<dbReference type="AlphaFoldDB" id="A0A147HU58"/>
<dbReference type="STRING" id="33051.SB4_14070"/>
<dbReference type="PROSITE" id="PS51186">
    <property type="entry name" value="GNAT"/>
    <property type="match status" value="1"/>
</dbReference>
<evidence type="ECO:0000259" key="2">
    <source>
        <dbReference type="PROSITE" id="PS51186"/>
    </source>
</evidence>
<dbReference type="GO" id="GO:0016747">
    <property type="term" value="F:acyltransferase activity, transferring groups other than amino-acyl groups"/>
    <property type="evidence" value="ECO:0007669"/>
    <property type="project" value="InterPro"/>
</dbReference>
<dbReference type="Proteomes" id="UP000072867">
    <property type="component" value="Unassembled WGS sequence"/>
</dbReference>
<dbReference type="Pfam" id="PF00583">
    <property type="entry name" value="Acetyltransf_1"/>
    <property type="match status" value="1"/>
</dbReference>
<dbReference type="EMBL" id="LDTD01000102">
    <property type="protein sequence ID" value="KTT68443.1"/>
    <property type="molecule type" value="Genomic_DNA"/>
</dbReference>
<dbReference type="PANTHER" id="PTHR43617:SF38">
    <property type="entry name" value="N-ACETYLTRANSFERASE DOMAIN-CONTAINING PROTEIN"/>
    <property type="match status" value="1"/>
</dbReference>
<organism evidence="3 4">
    <name type="scientific">Sphingomonas sanguinis</name>
    <dbReference type="NCBI Taxonomy" id="33051"/>
    <lineage>
        <taxon>Bacteria</taxon>
        <taxon>Pseudomonadati</taxon>
        <taxon>Pseudomonadota</taxon>
        <taxon>Alphaproteobacteria</taxon>
        <taxon>Sphingomonadales</taxon>
        <taxon>Sphingomonadaceae</taxon>
        <taxon>Sphingomonas</taxon>
    </lineage>
</organism>
<proteinExistence type="predicted"/>
<comment type="caution">
    <text evidence="3">The sequence shown here is derived from an EMBL/GenBank/DDBJ whole genome shotgun (WGS) entry which is preliminary data.</text>
</comment>
<dbReference type="PANTHER" id="PTHR43617">
    <property type="entry name" value="L-AMINO ACID N-ACETYLTRANSFERASE"/>
    <property type="match status" value="1"/>
</dbReference>
<gene>
    <name evidence="3" type="ORF">NS319_13840</name>
</gene>
<protein>
    <recommendedName>
        <fullName evidence="2">N-acetyltransferase domain-containing protein</fullName>
    </recommendedName>
</protein>
<dbReference type="InterPro" id="IPR050276">
    <property type="entry name" value="MshD_Acetyltransferase"/>
</dbReference>
<dbReference type="InterPro" id="IPR000182">
    <property type="entry name" value="GNAT_dom"/>
</dbReference>
<dbReference type="SUPFAM" id="SSF55729">
    <property type="entry name" value="Acyl-CoA N-acyltransferases (Nat)"/>
    <property type="match status" value="1"/>
</dbReference>